<gene>
    <name evidence="1" type="ORF">AVEN_186667_1</name>
</gene>
<dbReference type="EMBL" id="BGPR01070706">
    <property type="protein sequence ID" value="GBO44092.1"/>
    <property type="molecule type" value="Genomic_DNA"/>
</dbReference>
<name>A0A4Y2X807_ARAVE</name>
<accession>A0A4Y2X807</accession>
<feature type="non-terminal residue" evidence="1">
    <location>
        <position position="93"/>
    </location>
</feature>
<sequence>MFFQPISKRFFRSFGIRSLLGASRNSICKSDKQIICYSQAQIEARWTVVKMKVLVVLVMVLVAVSARSRPFKHIHPLSQKMIEYVNFMNTTWK</sequence>
<keyword evidence="2" id="KW-1185">Reference proteome</keyword>
<evidence type="ECO:0000313" key="2">
    <source>
        <dbReference type="Proteomes" id="UP000499080"/>
    </source>
</evidence>
<comment type="caution">
    <text evidence="1">The sequence shown here is derived from an EMBL/GenBank/DDBJ whole genome shotgun (WGS) entry which is preliminary data.</text>
</comment>
<evidence type="ECO:0000313" key="1">
    <source>
        <dbReference type="EMBL" id="GBO44092.1"/>
    </source>
</evidence>
<protein>
    <submittedName>
        <fullName evidence="1">Uncharacterized protein</fullName>
    </submittedName>
</protein>
<proteinExistence type="predicted"/>
<dbReference type="Proteomes" id="UP000499080">
    <property type="component" value="Unassembled WGS sequence"/>
</dbReference>
<organism evidence="1 2">
    <name type="scientific">Araneus ventricosus</name>
    <name type="common">Orbweaver spider</name>
    <name type="synonym">Epeira ventricosa</name>
    <dbReference type="NCBI Taxonomy" id="182803"/>
    <lineage>
        <taxon>Eukaryota</taxon>
        <taxon>Metazoa</taxon>
        <taxon>Ecdysozoa</taxon>
        <taxon>Arthropoda</taxon>
        <taxon>Chelicerata</taxon>
        <taxon>Arachnida</taxon>
        <taxon>Araneae</taxon>
        <taxon>Araneomorphae</taxon>
        <taxon>Entelegynae</taxon>
        <taxon>Araneoidea</taxon>
        <taxon>Araneidae</taxon>
        <taxon>Araneus</taxon>
    </lineage>
</organism>
<reference evidence="1 2" key="1">
    <citation type="journal article" date="2019" name="Sci. Rep.">
        <title>Orb-weaving spider Araneus ventricosus genome elucidates the spidroin gene catalogue.</title>
        <authorList>
            <person name="Kono N."/>
            <person name="Nakamura H."/>
            <person name="Ohtoshi R."/>
            <person name="Moran D.A.P."/>
            <person name="Shinohara A."/>
            <person name="Yoshida Y."/>
            <person name="Fujiwara M."/>
            <person name="Mori M."/>
            <person name="Tomita M."/>
            <person name="Arakawa K."/>
        </authorList>
    </citation>
    <scope>NUCLEOTIDE SEQUENCE [LARGE SCALE GENOMIC DNA]</scope>
</reference>
<dbReference type="AlphaFoldDB" id="A0A4Y2X807"/>